<evidence type="ECO:0000256" key="1">
    <source>
        <dbReference type="ARBA" id="ARBA00006252"/>
    </source>
</evidence>
<dbReference type="Pfam" id="PF02525">
    <property type="entry name" value="Flavodoxin_2"/>
    <property type="match status" value="1"/>
</dbReference>
<comment type="similarity">
    <text evidence="1">Belongs to the NAD(P)H dehydrogenase (quinone) family.</text>
</comment>
<dbReference type="SUPFAM" id="SSF52218">
    <property type="entry name" value="Flavoproteins"/>
    <property type="match status" value="1"/>
</dbReference>
<dbReference type="GO" id="GO:0003955">
    <property type="term" value="F:NAD(P)H dehydrogenase (quinone) activity"/>
    <property type="evidence" value="ECO:0007669"/>
    <property type="project" value="TreeGrafter"/>
</dbReference>
<feature type="domain" description="Flavodoxin-like fold" evidence="3">
    <location>
        <begin position="3"/>
        <end position="190"/>
    </location>
</feature>
<dbReference type="PATRIC" id="fig|797473.3.peg.1385"/>
<gene>
    <name evidence="4" type="ORF">HMPREF9080_01709</name>
</gene>
<proteinExistence type="inferred from homology"/>
<evidence type="ECO:0000313" key="5">
    <source>
        <dbReference type="Proteomes" id="UP000004750"/>
    </source>
</evidence>
<evidence type="ECO:0000256" key="2">
    <source>
        <dbReference type="ARBA" id="ARBA00023002"/>
    </source>
</evidence>
<dbReference type="Proteomes" id="UP000004750">
    <property type="component" value="Unassembled WGS sequence"/>
</dbReference>
<name>G9ZG09_9GAMM</name>
<dbReference type="RefSeq" id="WP_006985712.1">
    <property type="nucleotide sequence ID" value="NZ_JH417929.1"/>
</dbReference>
<evidence type="ECO:0000313" key="4">
    <source>
        <dbReference type="EMBL" id="EHM53579.1"/>
    </source>
</evidence>
<dbReference type="STRING" id="797473.HMPREF9080_01709"/>
<keyword evidence="2" id="KW-0560">Oxidoreductase</keyword>
<comment type="caution">
    <text evidence="4">The sequence shown here is derived from an EMBL/GenBank/DDBJ whole genome shotgun (WGS) entry which is preliminary data.</text>
</comment>
<protein>
    <submittedName>
        <fullName evidence="4">Flavodoxin-like protein</fullName>
    </submittedName>
</protein>
<dbReference type="PANTHER" id="PTHR10204:SF34">
    <property type="entry name" value="NAD(P)H DEHYDROGENASE [QUINONE] 1 ISOFORM 1"/>
    <property type="match status" value="1"/>
</dbReference>
<dbReference type="PANTHER" id="PTHR10204">
    <property type="entry name" value="NAD P H OXIDOREDUCTASE-RELATED"/>
    <property type="match status" value="1"/>
</dbReference>
<dbReference type="Gene3D" id="3.40.50.360">
    <property type="match status" value="1"/>
</dbReference>
<reference evidence="4 5" key="1">
    <citation type="submission" date="2011-08" db="EMBL/GenBank/DDBJ databases">
        <authorList>
            <person name="Weinstock G."/>
            <person name="Sodergren E."/>
            <person name="Clifton S."/>
            <person name="Fulton L."/>
            <person name="Fulton B."/>
            <person name="Courtney L."/>
            <person name="Fronick C."/>
            <person name="Harrison M."/>
            <person name="Strong C."/>
            <person name="Farmer C."/>
            <person name="Delahaunty K."/>
            <person name="Markovic C."/>
            <person name="Hall O."/>
            <person name="Minx P."/>
            <person name="Tomlinson C."/>
            <person name="Mitreva M."/>
            <person name="Hou S."/>
            <person name="Chen J."/>
            <person name="Wollam A."/>
            <person name="Pepin K.H."/>
            <person name="Johnson M."/>
            <person name="Bhonagiri V."/>
            <person name="Zhang X."/>
            <person name="Suruliraj S."/>
            <person name="Warren W."/>
            <person name="Chinwalla A."/>
            <person name="Mardis E.R."/>
            <person name="Wilson R.K."/>
        </authorList>
    </citation>
    <scope>NUCLEOTIDE SEQUENCE [LARGE SCALE GENOMIC DNA]</scope>
    <source>
        <strain evidence="4 5">F0432</strain>
    </source>
</reference>
<dbReference type="HOGENOM" id="CLU_058643_1_0_6"/>
<evidence type="ECO:0000259" key="3">
    <source>
        <dbReference type="Pfam" id="PF02525"/>
    </source>
</evidence>
<sequence length="200" mass="22373">MQHISVILAHPYTHSLNAAIAATVVSTLEKNGYGVHFHALYQEGFNPLISGEELAAGKSDDLLLRQHQEEIIRAHGIIIVHPNWWGQPPAILKGWMERVLRENIAYTPPTDGNGDSLYSGQLPAKAALVFNTSNTPTQREYEVFGDPLERIWKDCVFAFCGVHTFERLTFGVVADSDEATRQHWLQQAAEMVNKHFPATT</sequence>
<dbReference type="EMBL" id="AGCM01000094">
    <property type="protein sequence ID" value="EHM53579.1"/>
    <property type="molecule type" value="Genomic_DNA"/>
</dbReference>
<organism evidence="4 5">
    <name type="scientific">Cardiobacterium valvarum F0432</name>
    <dbReference type="NCBI Taxonomy" id="797473"/>
    <lineage>
        <taxon>Bacteria</taxon>
        <taxon>Pseudomonadati</taxon>
        <taxon>Pseudomonadota</taxon>
        <taxon>Gammaproteobacteria</taxon>
        <taxon>Cardiobacteriales</taxon>
        <taxon>Cardiobacteriaceae</taxon>
        <taxon>Cardiobacterium</taxon>
    </lineage>
</organism>
<dbReference type="InterPro" id="IPR051545">
    <property type="entry name" value="NAD(P)H_dehydrogenase_qn"/>
</dbReference>
<accession>G9ZG09</accession>
<dbReference type="InterPro" id="IPR003680">
    <property type="entry name" value="Flavodoxin_fold"/>
</dbReference>
<dbReference type="AlphaFoldDB" id="G9ZG09"/>
<dbReference type="InterPro" id="IPR029039">
    <property type="entry name" value="Flavoprotein-like_sf"/>
</dbReference>
<dbReference type="GO" id="GO:0005829">
    <property type="term" value="C:cytosol"/>
    <property type="evidence" value="ECO:0007669"/>
    <property type="project" value="TreeGrafter"/>
</dbReference>